<sequence>MAAQPEEDGFLGRGWAFPPSFDKRTNAVTLVAGAEDIDQSLRILFDTRPGDRIVLPAYGCDVRSFLFRTMDLTTLTEFKDILRTAILNWEPRIDVNAIELDTQRSLDGILFVTLDFTLRATNSRSNRVYPLYLQEGTNL</sequence>
<dbReference type="Pfam" id="PF04965">
    <property type="entry name" value="GPW_gp25"/>
    <property type="match status" value="1"/>
</dbReference>
<evidence type="ECO:0000259" key="1">
    <source>
        <dbReference type="Pfam" id="PF04965"/>
    </source>
</evidence>
<proteinExistence type="predicted"/>
<dbReference type="EMBL" id="JAQNDM010000002">
    <property type="protein sequence ID" value="MDC0713305.1"/>
    <property type="molecule type" value="Genomic_DNA"/>
</dbReference>
<evidence type="ECO:0000313" key="3">
    <source>
        <dbReference type="Proteomes" id="UP001221838"/>
    </source>
</evidence>
<dbReference type="Proteomes" id="UP001221838">
    <property type="component" value="Unassembled WGS sequence"/>
</dbReference>
<organism evidence="2 3">
    <name type="scientific">Stigmatella ashevillensis</name>
    <dbReference type="NCBI Taxonomy" id="2995309"/>
    <lineage>
        <taxon>Bacteria</taxon>
        <taxon>Pseudomonadati</taxon>
        <taxon>Myxococcota</taxon>
        <taxon>Myxococcia</taxon>
        <taxon>Myxococcales</taxon>
        <taxon>Cystobacterineae</taxon>
        <taxon>Archangiaceae</taxon>
        <taxon>Stigmatella</taxon>
    </lineage>
</organism>
<dbReference type="SUPFAM" id="SSF160719">
    <property type="entry name" value="gpW/gp25-like"/>
    <property type="match status" value="1"/>
</dbReference>
<gene>
    <name evidence="2" type="ORF">POL68_32885</name>
</gene>
<dbReference type="InterPro" id="IPR007048">
    <property type="entry name" value="IraD/Gp25-like"/>
</dbReference>
<comment type="caution">
    <text evidence="2">The sequence shown here is derived from an EMBL/GenBank/DDBJ whole genome shotgun (WGS) entry which is preliminary data.</text>
</comment>
<evidence type="ECO:0000313" key="2">
    <source>
        <dbReference type="EMBL" id="MDC0713305.1"/>
    </source>
</evidence>
<name>A0ABT5DI26_9BACT</name>
<keyword evidence="3" id="KW-1185">Reference proteome</keyword>
<dbReference type="Gene3D" id="3.10.450.40">
    <property type="match status" value="1"/>
</dbReference>
<accession>A0ABT5DI26</accession>
<dbReference type="RefSeq" id="WP_272143517.1">
    <property type="nucleotide sequence ID" value="NZ_JAQNDM010000002.1"/>
</dbReference>
<reference evidence="2 3" key="1">
    <citation type="submission" date="2022-11" db="EMBL/GenBank/DDBJ databases">
        <title>Minimal conservation of predation-associated metabolite biosynthetic gene clusters underscores biosynthetic potential of Myxococcota including descriptions for ten novel species: Archangium lansinium sp. nov., Myxococcus landrumus sp. nov., Nannocystis bai.</title>
        <authorList>
            <person name="Ahearne A."/>
            <person name="Stevens C."/>
            <person name="Dowd S."/>
        </authorList>
    </citation>
    <scope>NUCLEOTIDE SEQUENCE [LARGE SCALE GENOMIC DNA]</scope>
    <source>
        <strain evidence="2 3">NCWAL01</strain>
    </source>
</reference>
<protein>
    <submittedName>
        <fullName evidence="2">GPW/gp25 family protein</fullName>
    </submittedName>
</protein>
<feature type="domain" description="IraD/Gp25-like" evidence="1">
    <location>
        <begin position="33"/>
        <end position="122"/>
    </location>
</feature>